<evidence type="ECO:0000259" key="1">
    <source>
        <dbReference type="Pfam" id="PF26018"/>
    </source>
</evidence>
<reference evidence="2" key="1">
    <citation type="submission" date="2020-08" db="EMBL/GenBank/DDBJ databases">
        <title>Genome public.</title>
        <authorList>
            <person name="Liu C."/>
            <person name="Sun Q."/>
        </authorList>
    </citation>
    <scope>NUCLEOTIDE SEQUENCE</scope>
    <source>
        <strain evidence="2">NSJ-51</strain>
    </source>
</reference>
<protein>
    <recommendedName>
        <fullName evidence="1">RND related barrel-sandwich hybrid domain-containing protein</fullName>
    </recommendedName>
</protein>
<dbReference type="Pfam" id="PF26018">
    <property type="entry name" value="BSH_RND_rel"/>
    <property type="match status" value="1"/>
</dbReference>
<organism evidence="2 3">
    <name type="scientific">Lawsonibacter hominis</name>
    <dbReference type="NCBI Taxonomy" id="2763053"/>
    <lineage>
        <taxon>Bacteria</taxon>
        <taxon>Bacillati</taxon>
        <taxon>Bacillota</taxon>
        <taxon>Clostridia</taxon>
        <taxon>Eubacteriales</taxon>
        <taxon>Oscillospiraceae</taxon>
        <taxon>Lawsonibacter</taxon>
    </lineage>
</organism>
<name>A0A8J6J1P7_9FIRM</name>
<keyword evidence="3" id="KW-1185">Reference proteome</keyword>
<dbReference type="Proteomes" id="UP000661435">
    <property type="component" value="Unassembled WGS sequence"/>
</dbReference>
<dbReference type="InterPro" id="IPR058709">
    <property type="entry name" value="BSH_RND-rel"/>
</dbReference>
<evidence type="ECO:0000313" key="2">
    <source>
        <dbReference type="EMBL" id="MBC5734587.1"/>
    </source>
</evidence>
<proteinExistence type="predicted"/>
<dbReference type="AlphaFoldDB" id="A0A8J6J1P7"/>
<dbReference type="RefSeq" id="WP_186908411.1">
    <property type="nucleotide sequence ID" value="NZ_JACOPP010000020.1"/>
</dbReference>
<comment type="caution">
    <text evidence="2">The sequence shown here is derived from an EMBL/GenBank/DDBJ whole genome shotgun (WGS) entry which is preliminary data.</text>
</comment>
<gene>
    <name evidence="2" type="ORF">H8S57_12760</name>
</gene>
<dbReference type="EMBL" id="JACOPP010000020">
    <property type="protein sequence ID" value="MBC5734587.1"/>
    <property type="molecule type" value="Genomic_DNA"/>
</dbReference>
<sequence>MKQGNAINRIIMLVLLGAVVLYLAVSAWNSLTDPFSTVVSYAYTVDDAVECTGFVVREETVLAGTGGIVDLLPEEGEKVARGETVALVYQSEAGLDRKQQIQALTLEREQLQYVLAQSAAGGDTAQLSQQVIGAIVALRSSVAAGDLTGLEEETMSLKSLVYKREYTYGEGDGGAGLEDAILAVDAQIQALSNQAALDTARVSAAQAGVFSGQVDGYEGLLTPEMLSSLTPADLTSLANQRPQADGNAIGKLVTSARWYFVCPLSERDAERLNEGGTIAVRFSRDWSGQVEMDVERIGAAENGRCVAVLSTDRYLSDTTLLRRQTVELIFETRTGIRVPKAALRVEERTVTDEDTGEKRQVQINGVYALVGAQAEFKPVTVLAQQDDFCLVQAASAGSAAEAKKALRAGDEIIVAAEDLFDGKVVR</sequence>
<evidence type="ECO:0000313" key="3">
    <source>
        <dbReference type="Proteomes" id="UP000661435"/>
    </source>
</evidence>
<feature type="domain" description="RND related barrel-sandwich hybrid" evidence="1">
    <location>
        <begin position="59"/>
        <end position="249"/>
    </location>
</feature>
<accession>A0A8J6J1P7</accession>